<evidence type="ECO:0000256" key="3">
    <source>
        <dbReference type="ARBA" id="ARBA00022837"/>
    </source>
</evidence>
<dbReference type="InterPro" id="IPR014716">
    <property type="entry name" value="Fibrinogen_a/b/g_C_1"/>
</dbReference>
<dbReference type="Gene3D" id="3.90.215.10">
    <property type="entry name" value="Gamma Fibrinogen, chain A, domain 1"/>
    <property type="match status" value="1"/>
</dbReference>
<dbReference type="Proteomes" id="UP000008144">
    <property type="component" value="Chromosome 11"/>
</dbReference>
<dbReference type="EMBL" id="EAAA01000648">
    <property type="status" value="NOT_ANNOTATED_CDS"/>
    <property type="molecule type" value="Genomic_DNA"/>
</dbReference>
<evidence type="ECO:0000256" key="4">
    <source>
        <dbReference type="ARBA" id="ARBA00023157"/>
    </source>
</evidence>
<organism evidence="6 7">
    <name type="scientific">Ciona intestinalis</name>
    <name type="common">Transparent sea squirt</name>
    <name type="synonym">Ascidia intestinalis</name>
    <dbReference type="NCBI Taxonomy" id="7719"/>
    <lineage>
        <taxon>Eukaryota</taxon>
        <taxon>Metazoa</taxon>
        <taxon>Chordata</taxon>
        <taxon>Tunicata</taxon>
        <taxon>Ascidiacea</taxon>
        <taxon>Phlebobranchia</taxon>
        <taxon>Cionidae</taxon>
        <taxon>Ciona</taxon>
    </lineage>
</organism>
<dbReference type="GO" id="GO:0070492">
    <property type="term" value="F:oligosaccharide binding"/>
    <property type="evidence" value="ECO:0000318"/>
    <property type="project" value="GO_Central"/>
</dbReference>
<dbReference type="InParanoid" id="F6W3J5"/>
<keyword evidence="1" id="KW-0479">Metal-binding</keyword>
<evidence type="ECO:0000256" key="1">
    <source>
        <dbReference type="ARBA" id="ARBA00022723"/>
    </source>
</evidence>
<protein>
    <recommendedName>
        <fullName evidence="5">Fibrinogen C-terminal domain-containing protein</fullName>
    </recommendedName>
</protein>
<evidence type="ECO:0000259" key="5">
    <source>
        <dbReference type="PROSITE" id="PS51406"/>
    </source>
</evidence>
<dbReference type="SUPFAM" id="SSF56496">
    <property type="entry name" value="Fibrinogen C-terminal domain-like"/>
    <property type="match status" value="1"/>
</dbReference>
<name>F6W3J5_CIOIN</name>
<dbReference type="PANTHER" id="PTHR16146:SF46">
    <property type="entry name" value="INTELECTIN-1A-RELATED"/>
    <property type="match status" value="1"/>
</dbReference>
<keyword evidence="3" id="KW-0106">Calcium</keyword>
<dbReference type="Ensembl" id="ENSCINT00000009492.3">
    <property type="protein sequence ID" value="ENSCINP00000009492.3"/>
    <property type="gene ID" value="ENSCING00000004602.3"/>
</dbReference>
<keyword evidence="2" id="KW-0430">Lectin</keyword>
<evidence type="ECO:0000313" key="6">
    <source>
        <dbReference type="Ensembl" id="ENSCINP00000009492.3"/>
    </source>
</evidence>
<dbReference type="PROSITE" id="PS51406">
    <property type="entry name" value="FIBRINOGEN_C_2"/>
    <property type="match status" value="1"/>
</dbReference>
<dbReference type="InterPro" id="IPR002181">
    <property type="entry name" value="Fibrinogen_a/b/g_C_dom"/>
</dbReference>
<evidence type="ECO:0000313" key="7">
    <source>
        <dbReference type="Proteomes" id="UP000008144"/>
    </source>
</evidence>
<reference evidence="6" key="3">
    <citation type="submission" date="2025-08" db="UniProtKB">
        <authorList>
            <consortium name="Ensembl"/>
        </authorList>
    </citation>
    <scope>IDENTIFICATION</scope>
</reference>
<dbReference type="HOGENOM" id="CLU_470577_0_0_1"/>
<dbReference type="PANTHER" id="PTHR16146">
    <property type="entry name" value="INTELECTIN"/>
    <property type="match status" value="1"/>
</dbReference>
<dbReference type="Pfam" id="PF00147">
    <property type="entry name" value="Fibrinogen_C"/>
    <property type="match status" value="1"/>
</dbReference>
<keyword evidence="7" id="KW-1185">Reference proteome</keyword>
<reference evidence="6" key="2">
    <citation type="journal article" date="2008" name="Genome Biol.">
        <title>Improved genome assembly and evidence-based global gene model set for the chordate Ciona intestinalis: new insight into intron and operon populations.</title>
        <authorList>
            <person name="Satou Y."/>
            <person name="Mineta K."/>
            <person name="Ogasawara M."/>
            <person name="Sasakura Y."/>
            <person name="Shoguchi E."/>
            <person name="Ueno K."/>
            <person name="Yamada L."/>
            <person name="Matsumoto J."/>
            <person name="Wasserscheid J."/>
            <person name="Dewar K."/>
            <person name="Wiley G.B."/>
            <person name="Macmil S.L."/>
            <person name="Roe B.A."/>
            <person name="Zeller R.W."/>
            <person name="Hastings K.E."/>
            <person name="Lemaire P."/>
            <person name="Lindquist E."/>
            <person name="Endo T."/>
            <person name="Hotta K."/>
            <person name="Inaba K."/>
        </authorList>
    </citation>
    <scope>NUCLEOTIDE SEQUENCE [LARGE SCALE GENOMIC DNA]</scope>
    <source>
        <strain evidence="6">wild type</strain>
    </source>
</reference>
<dbReference type="GO" id="GO:0046872">
    <property type="term" value="F:metal ion binding"/>
    <property type="evidence" value="ECO:0007669"/>
    <property type="project" value="UniProtKB-KW"/>
</dbReference>
<sequence>SCFEIRSAGETTNGIYTIKPSPTSANIEVYCDMNTAGGGWTLVASVHENNINGKCTSGNGYIILLTGTGSWSNFNVFGSVEGATSGDYKSPAYYNLLGSDVMIWHVPNDAESGQWADSATFKYYTDNRFLNNYGGTLQSLYSKYFPLKPETAYEGIASILAALNRVEPDIRRTIPDFYNYNYDHSGIQNSIGDGGGDMYDTGNKVVFYKIGGNAFQRITYTRKYEDLVNGVEIVSSTGHPFFMLMWIGNHARAVDTFQIKVESGTGADGSGRHATYSGSVVYEDLSSSYKAYSVWDANDPTICEVYFHISNPRGWGSVAPTSFETPSWSSGTDNLNNVASIGGSPESVIFGYTLLSRDDDFQVTNSHVRAALTRIMQEISSFHFNCSRLNESLVVPVQFDVGSNEAMTSHIPPAVRERAPPGFIHFRAFDPKGVPNALCPGVRSDSCRPSSICVGGINTIPTNTRACGDFAGWDGISSDHPTDTEPAGHAKSKNDVASSLLLFTRSRVS</sequence>
<evidence type="ECO:0000256" key="2">
    <source>
        <dbReference type="ARBA" id="ARBA00022734"/>
    </source>
</evidence>
<proteinExistence type="predicted"/>
<dbReference type="GO" id="GO:0005615">
    <property type="term" value="C:extracellular space"/>
    <property type="evidence" value="ECO:0000318"/>
    <property type="project" value="GO_Central"/>
</dbReference>
<accession>F6W3J5</accession>
<keyword evidence="4" id="KW-1015">Disulfide bond</keyword>
<dbReference type="GeneTree" id="ENSGT00940000163443"/>
<reference evidence="6" key="4">
    <citation type="submission" date="2025-09" db="UniProtKB">
        <authorList>
            <consortium name="Ensembl"/>
        </authorList>
    </citation>
    <scope>IDENTIFICATION</scope>
</reference>
<dbReference type="NCBIfam" id="NF040941">
    <property type="entry name" value="GGGWT_bact"/>
    <property type="match status" value="1"/>
</dbReference>
<feature type="domain" description="Fibrinogen C-terminal" evidence="5">
    <location>
        <begin position="1"/>
        <end position="43"/>
    </location>
</feature>
<dbReference type="AlphaFoldDB" id="F6W3J5"/>
<reference evidence="7" key="1">
    <citation type="journal article" date="2002" name="Science">
        <title>The draft genome of Ciona intestinalis: insights into chordate and vertebrate origins.</title>
        <authorList>
            <person name="Dehal P."/>
            <person name="Satou Y."/>
            <person name="Campbell R.K."/>
            <person name="Chapman J."/>
            <person name="Degnan B."/>
            <person name="De Tomaso A."/>
            <person name="Davidson B."/>
            <person name="Di Gregorio A."/>
            <person name="Gelpke M."/>
            <person name="Goodstein D.M."/>
            <person name="Harafuji N."/>
            <person name="Hastings K.E."/>
            <person name="Ho I."/>
            <person name="Hotta K."/>
            <person name="Huang W."/>
            <person name="Kawashima T."/>
            <person name="Lemaire P."/>
            <person name="Martinez D."/>
            <person name="Meinertzhagen I.A."/>
            <person name="Necula S."/>
            <person name="Nonaka M."/>
            <person name="Putnam N."/>
            <person name="Rash S."/>
            <person name="Saiga H."/>
            <person name="Satake M."/>
            <person name="Terry A."/>
            <person name="Yamada L."/>
            <person name="Wang H.G."/>
            <person name="Awazu S."/>
            <person name="Azumi K."/>
            <person name="Boore J."/>
            <person name="Branno M."/>
            <person name="Chin-Bow S."/>
            <person name="DeSantis R."/>
            <person name="Doyle S."/>
            <person name="Francino P."/>
            <person name="Keys D.N."/>
            <person name="Haga S."/>
            <person name="Hayashi H."/>
            <person name="Hino K."/>
            <person name="Imai K.S."/>
            <person name="Inaba K."/>
            <person name="Kano S."/>
            <person name="Kobayashi K."/>
            <person name="Kobayashi M."/>
            <person name="Lee B.I."/>
            <person name="Makabe K.W."/>
            <person name="Manohar C."/>
            <person name="Matassi G."/>
            <person name="Medina M."/>
            <person name="Mochizuki Y."/>
            <person name="Mount S."/>
            <person name="Morishita T."/>
            <person name="Miura S."/>
            <person name="Nakayama A."/>
            <person name="Nishizaka S."/>
            <person name="Nomoto H."/>
            <person name="Ohta F."/>
            <person name="Oishi K."/>
            <person name="Rigoutsos I."/>
            <person name="Sano M."/>
            <person name="Sasaki A."/>
            <person name="Sasakura Y."/>
            <person name="Shoguchi E."/>
            <person name="Shin-i T."/>
            <person name="Spagnuolo A."/>
            <person name="Stainier D."/>
            <person name="Suzuki M.M."/>
            <person name="Tassy O."/>
            <person name="Takatori N."/>
            <person name="Tokuoka M."/>
            <person name="Yagi K."/>
            <person name="Yoshizaki F."/>
            <person name="Wada S."/>
            <person name="Zhang C."/>
            <person name="Hyatt P.D."/>
            <person name="Larimer F."/>
            <person name="Detter C."/>
            <person name="Doggett N."/>
            <person name="Glavina T."/>
            <person name="Hawkins T."/>
            <person name="Richardson P."/>
            <person name="Lucas S."/>
            <person name="Kohara Y."/>
            <person name="Levine M."/>
            <person name="Satoh N."/>
            <person name="Rokhsar D.S."/>
        </authorList>
    </citation>
    <scope>NUCLEOTIDE SEQUENCE [LARGE SCALE GENOMIC DNA]</scope>
</reference>
<dbReference type="InterPro" id="IPR036056">
    <property type="entry name" value="Fibrinogen-like_C"/>
</dbReference>